<dbReference type="Proteomes" id="UP000235145">
    <property type="component" value="Unassembled WGS sequence"/>
</dbReference>
<dbReference type="InterPro" id="IPR036514">
    <property type="entry name" value="SGNH_hydro_sf"/>
</dbReference>
<evidence type="ECO:0000313" key="3">
    <source>
        <dbReference type="Proteomes" id="UP000235145"/>
    </source>
</evidence>
<keyword evidence="1" id="KW-1133">Transmembrane helix</keyword>
<gene>
    <name evidence="2" type="ORF">LSAT_V11C200053890</name>
</gene>
<keyword evidence="3" id="KW-1185">Reference proteome</keyword>
<organism evidence="2 3">
    <name type="scientific">Lactuca sativa</name>
    <name type="common">Garden lettuce</name>
    <dbReference type="NCBI Taxonomy" id="4236"/>
    <lineage>
        <taxon>Eukaryota</taxon>
        <taxon>Viridiplantae</taxon>
        <taxon>Streptophyta</taxon>
        <taxon>Embryophyta</taxon>
        <taxon>Tracheophyta</taxon>
        <taxon>Spermatophyta</taxon>
        <taxon>Magnoliopsida</taxon>
        <taxon>eudicotyledons</taxon>
        <taxon>Gunneridae</taxon>
        <taxon>Pentapetalae</taxon>
        <taxon>asterids</taxon>
        <taxon>campanulids</taxon>
        <taxon>Asterales</taxon>
        <taxon>Asteraceae</taxon>
        <taxon>Cichorioideae</taxon>
        <taxon>Cichorieae</taxon>
        <taxon>Lactucinae</taxon>
        <taxon>Lactuca</taxon>
    </lineage>
</organism>
<dbReference type="InterPro" id="IPR050592">
    <property type="entry name" value="GDSL_lipolytic_enzyme"/>
</dbReference>
<evidence type="ECO:0008006" key="4">
    <source>
        <dbReference type="Google" id="ProtNLM"/>
    </source>
</evidence>
<evidence type="ECO:0000313" key="2">
    <source>
        <dbReference type="EMBL" id="KAJ0223536.1"/>
    </source>
</evidence>
<proteinExistence type="predicted"/>
<sequence length="160" mass="17911">MVYKTTTVFHLHITTTTLPPTTGIVCTRGDRAYQLSLCYTPYLHFIWRHSFFHVMQPVTFMKLTYSSLWLTIIFFSLTFFGDHGGARVTLPQNVVVPAVIAFGDSIVDQGANNNLNTLIKANFSPYGKDFVGGKPTGRFTNNRTPADMIGKASFSIFLMT</sequence>
<dbReference type="AlphaFoldDB" id="A0A9R1XRZ8"/>
<dbReference type="Gene3D" id="3.40.50.1110">
    <property type="entry name" value="SGNH hydrolase"/>
    <property type="match status" value="1"/>
</dbReference>
<dbReference type="EMBL" id="NBSK02000002">
    <property type="protein sequence ID" value="KAJ0223536.1"/>
    <property type="molecule type" value="Genomic_DNA"/>
</dbReference>
<name>A0A9R1XRZ8_LACSA</name>
<dbReference type="PANTHER" id="PTHR45642:SF150">
    <property type="entry name" value="GDSL ESTERASE_LIPASE EXL3"/>
    <property type="match status" value="1"/>
</dbReference>
<comment type="caution">
    <text evidence="2">The sequence shown here is derived from an EMBL/GenBank/DDBJ whole genome shotgun (WGS) entry which is preliminary data.</text>
</comment>
<reference evidence="2 3" key="1">
    <citation type="journal article" date="2017" name="Nat. Commun.">
        <title>Genome assembly with in vitro proximity ligation data and whole-genome triplication in lettuce.</title>
        <authorList>
            <person name="Reyes-Chin-Wo S."/>
            <person name="Wang Z."/>
            <person name="Yang X."/>
            <person name="Kozik A."/>
            <person name="Arikit S."/>
            <person name="Song C."/>
            <person name="Xia L."/>
            <person name="Froenicke L."/>
            <person name="Lavelle D.O."/>
            <person name="Truco M.J."/>
            <person name="Xia R."/>
            <person name="Zhu S."/>
            <person name="Xu C."/>
            <person name="Xu H."/>
            <person name="Xu X."/>
            <person name="Cox K."/>
            <person name="Korf I."/>
            <person name="Meyers B.C."/>
            <person name="Michelmore R.W."/>
        </authorList>
    </citation>
    <scope>NUCLEOTIDE SEQUENCE [LARGE SCALE GENOMIC DNA]</scope>
    <source>
        <strain evidence="3">cv. Salinas</strain>
        <tissue evidence="2">Seedlings</tissue>
    </source>
</reference>
<feature type="transmembrane region" description="Helical" evidence="1">
    <location>
        <begin position="63"/>
        <end position="81"/>
    </location>
</feature>
<protein>
    <recommendedName>
        <fullName evidence="4">GDSL esterase/lipase</fullName>
    </recommendedName>
</protein>
<dbReference type="PANTHER" id="PTHR45642">
    <property type="entry name" value="GDSL ESTERASE/LIPASE EXL3"/>
    <property type="match status" value="1"/>
</dbReference>
<accession>A0A9R1XRZ8</accession>
<keyword evidence="1" id="KW-0472">Membrane</keyword>
<keyword evidence="1" id="KW-0812">Transmembrane</keyword>
<evidence type="ECO:0000256" key="1">
    <source>
        <dbReference type="SAM" id="Phobius"/>
    </source>
</evidence>